<feature type="signal peptide" evidence="1">
    <location>
        <begin position="1"/>
        <end position="28"/>
    </location>
</feature>
<gene>
    <name evidence="4" type="ORF">J1836_014360</name>
    <name evidence="3" type="ORF">J1836_18970</name>
</gene>
<feature type="domain" description="SPOR" evidence="2">
    <location>
        <begin position="123"/>
        <end position="196"/>
    </location>
</feature>
<reference evidence="4" key="2">
    <citation type="submission" date="2021-04" db="EMBL/GenBank/DDBJ databases">
        <title>Complete Genome and methylome analysis of Thiothrix fructosivorans ATCC 49748.</title>
        <authorList>
            <person name="Fomenkov A."/>
            <person name="Sun L."/>
            <person name="Vincze T."/>
            <person name="Grabovich M.Y."/>
            <person name="Roberts R.J."/>
        </authorList>
    </citation>
    <scope>NUCLEOTIDE SEQUENCE</scope>
    <source>
        <strain evidence="4">ATCC 49748</strain>
    </source>
</reference>
<keyword evidence="5" id="KW-1185">Reference proteome</keyword>
<proteinExistence type="predicted"/>
<dbReference type="EMBL" id="CP072748">
    <property type="protein sequence ID" value="QTX09786.1"/>
    <property type="molecule type" value="Genomic_DNA"/>
</dbReference>
<accession>A0A8B0SEK4</accession>
<dbReference type="PROSITE" id="PS51724">
    <property type="entry name" value="SPOR"/>
    <property type="match status" value="1"/>
</dbReference>
<sequence length="196" mass="19282">MANKLKVGAAVLTLAVLMSGCAPTPATNAQAGATTGGDYGAGSYGSTTTGADYGYNSTGTAANTGGTTNASYYDYGTGGAATGGSGYTGTTSGYGTTSGTSGSYYDYTAPGGASTGGAGSYANTAGGSYAVQVVASQSSSAAESMRSRMQSMGFNAIVEQIGGLYKVRVPFSSESEAKANLGRIRSSVPDAFYTVR</sequence>
<dbReference type="InterPro" id="IPR007730">
    <property type="entry name" value="SPOR-like_dom"/>
</dbReference>
<evidence type="ECO:0000256" key="1">
    <source>
        <dbReference type="SAM" id="SignalP"/>
    </source>
</evidence>
<dbReference type="Pfam" id="PF05036">
    <property type="entry name" value="SPOR"/>
    <property type="match status" value="1"/>
</dbReference>
<organism evidence="4">
    <name type="scientific">Thiothrix fructosivorans</name>
    <dbReference type="NCBI Taxonomy" id="111770"/>
    <lineage>
        <taxon>Bacteria</taxon>
        <taxon>Pseudomonadati</taxon>
        <taxon>Pseudomonadota</taxon>
        <taxon>Gammaproteobacteria</taxon>
        <taxon>Thiotrichales</taxon>
        <taxon>Thiotrichaceae</taxon>
        <taxon>Thiothrix</taxon>
    </lineage>
</organism>
<evidence type="ECO:0000313" key="5">
    <source>
        <dbReference type="Proteomes" id="UP000664466"/>
    </source>
</evidence>
<keyword evidence="1" id="KW-0732">Signal</keyword>
<dbReference type="Gene3D" id="3.30.70.1070">
    <property type="entry name" value="Sporulation related repeat"/>
    <property type="match status" value="1"/>
</dbReference>
<dbReference type="AlphaFoldDB" id="A0A8B0SEK4"/>
<dbReference type="RefSeq" id="WP_207252681.1">
    <property type="nucleotide sequence ID" value="NZ_JAFMPM010000008.1"/>
</dbReference>
<dbReference type="GO" id="GO:0042834">
    <property type="term" value="F:peptidoglycan binding"/>
    <property type="evidence" value="ECO:0007669"/>
    <property type="project" value="InterPro"/>
</dbReference>
<evidence type="ECO:0000313" key="3">
    <source>
        <dbReference type="EMBL" id="MBO0614983.1"/>
    </source>
</evidence>
<evidence type="ECO:0000259" key="2">
    <source>
        <dbReference type="PROSITE" id="PS51724"/>
    </source>
</evidence>
<evidence type="ECO:0000313" key="4">
    <source>
        <dbReference type="EMBL" id="QTX09786.1"/>
    </source>
</evidence>
<dbReference type="SUPFAM" id="SSF110997">
    <property type="entry name" value="Sporulation related repeat"/>
    <property type="match status" value="1"/>
</dbReference>
<reference evidence="3 5" key="1">
    <citation type="submission" date="2021-03" db="EMBL/GenBank/DDBJ databases">
        <title>Draft genome and methylome analysis of Thiotrix fructosivoruns ATCC 49748.</title>
        <authorList>
            <person name="Fomenkov A."/>
            <person name="Grabovich M.Y."/>
            <person name="Roberts R.J."/>
        </authorList>
    </citation>
    <scope>NUCLEOTIDE SEQUENCE [LARGE SCALE GENOMIC DNA]</scope>
    <source>
        <strain evidence="3 5">ATCC 49748</strain>
    </source>
</reference>
<protein>
    <submittedName>
        <fullName evidence="4">SPOR domain-containing protein</fullName>
    </submittedName>
</protein>
<dbReference type="EMBL" id="JAFMPM010000008">
    <property type="protein sequence ID" value="MBO0614983.1"/>
    <property type="molecule type" value="Genomic_DNA"/>
</dbReference>
<feature type="chain" id="PRO_5032625585" evidence="1">
    <location>
        <begin position="29"/>
        <end position="196"/>
    </location>
</feature>
<name>A0A8B0SEK4_9GAMM</name>
<dbReference type="PROSITE" id="PS51257">
    <property type="entry name" value="PROKAR_LIPOPROTEIN"/>
    <property type="match status" value="1"/>
</dbReference>
<dbReference type="Proteomes" id="UP000664466">
    <property type="component" value="Unassembled WGS sequence"/>
</dbReference>
<dbReference type="InterPro" id="IPR036680">
    <property type="entry name" value="SPOR-like_sf"/>
</dbReference>